<dbReference type="Pfam" id="PF02272">
    <property type="entry name" value="DHHA1"/>
    <property type="match status" value="1"/>
</dbReference>
<evidence type="ECO:0000259" key="9">
    <source>
        <dbReference type="Pfam" id="PF17768"/>
    </source>
</evidence>
<dbReference type="NCBIfam" id="TIGR00644">
    <property type="entry name" value="recJ"/>
    <property type="match status" value="1"/>
</dbReference>
<evidence type="ECO:0000256" key="5">
    <source>
        <dbReference type="ARBA" id="ARBA00022839"/>
    </source>
</evidence>
<dbReference type="PANTHER" id="PTHR30255:SF2">
    <property type="entry name" value="SINGLE-STRANDED-DNA-SPECIFIC EXONUCLEASE RECJ"/>
    <property type="match status" value="1"/>
</dbReference>
<name>A0A1G2HH47_9BACT</name>
<dbReference type="AlphaFoldDB" id="A0A1G2HH47"/>
<dbReference type="InterPro" id="IPR003156">
    <property type="entry name" value="DHHA1_dom"/>
</dbReference>
<dbReference type="Proteomes" id="UP000179153">
    <property type="component" value="Unassembled WGS sequence"/>
</dbReference>
<dbReference type="Pfam" id="PF17768">
    <property type="entry name" value="RecJ_OB"/>
    <property type="match status" value="1"/>
</dbReference>
<sequence>MSILGKSWKITERKDNDLVKHLLLARDIPESEQASFLNPDYERGLHSPDLLLDMNKAVGRVGRALKKNEKIVIYGDYDADGVCAAALLQDVFTQLGAKNISVYIPHRSEEGYGMNMEAVDQFIQDKVDLIITVDCGSGNIAEIRRAQGAGIDVIVTDHHQVLADNNPAYAFINPYRKGDKYPFKGLCGTAVAFKLASALIASRQNWEVSTPGKAKTGTVPALGYEKWLLDLVAIATVTDVMPLVGENRMLVKYGLLVLAQTKRPGLRALLEIAGVKYTTERSREKTNLNSHTLGFIIGPRLNAAGRMQHADIAFKLVIAKDMQTARKLAKQLDETNQERRGLVEEIMKEAEKEDLESQPLIFIGAKHWPIGVAGIVAGRLAQKYYKPAFVYEKMAEGKLVGSVRTPQHFSTIKMLESAGAHLEKFGGHEAAGGFTALLENEKKVFNALRNYALLRVKDLEAKELMPHITLDAELLVDEIDLDLHTELARLEPHGEANSRPVFLLRDVALTQLTPVGVNGSHLKCFIEAKNKRFKAIGFRLASYAQELREDQRADVAFHLARDDFNSHPQVSLEIIDVKIKDNKL</sequence>
<comment type="caution">
    <text evidence="10">The sequence shown here is derived from an EMBL/GenBank/DDBJ whole genome shotgun (WGS) entry which is preliminary data.</text>
</comment>
<evidence type="ECO:0000256" key="4">
    <source>
        <dbReference type="ARBA" id="ARBA00022801"/>
    </source>
</evidence>
<dbReference type="GO" id="GO:0006281">
    <property type="term" value="P:DNA repair"/>
    <property type="evidence" value="ECO:0007669"/>
    <property type="project" value="InterPro"/>
</dbReference>
<evidence type="ECO:0000256" key="6">
    <source>
        <dbReference type="SAM" id="Coils"/>
    </source>
</evidence>
<keyword evidence="3" id="KW-0540">Nuclease</keyword>
<dbReference type="SUPFAM" id="SSF64182">
    <property type="entry name" value="DHH phosphoesterases"/>
    <property type="match status" value="1"/>
</dbReference>
<dbReference type="EMBL" id="MHOI01000010">
    <property type="protein sequence ID" value="OGZ61783.1"/>
    <property type="molecule type" value="Genomic_DNA"/>
</dbReference>
<dbReference type="InterPro" id="IPR001667">
    <property type="entry name" value="DDH_dom"/>
</dbReference>
<dbReference type="GO" id="GO:0006310">
    <property type="term" value="P:DNA recombination"/>
    <property type="evidence" value="ECO:0007669"/>
    <property type="project" value="InterPro"/>
</dbReference>
<dbReference type="InterPro" id="IPR004610">
    <property type="entry name" value="RecJ"/>
</dbReference>
<dbReference type="GO" id="GO:0003676">
    <property type="term" value="F:nucleic acid binding"/>
    <property type="evidence" value="ECO:0007669"/>
    <property type="project" value="InterPro"/>
</dbReference>
<reference evidence="10 11" key="1">
    <citation type="journal article" date="2016" name="Nat. Commun.">
        <title>Thousands of microbial genomes shed light on interconnected biogeochemical processes in an aquifer system.</title>
        <authorList>
            <person name="Anantharaman K."/>
            <person name="Brown C.T."/>
            <person name="Hug L.A."/>
            <person name="Sharon I."/>
            <person name="Castelle C.J."/>
            <person name="Probst A.J."/>
            <person name="Thomas B.C."/>
            <person name="Singh A."/>
            <person name="Wilkins M.J."/>
            <person name="Karaoz U."/>
            <person name="Brodie E.L."/>
            <person name="Williams K.H."/>
            <person name="Hubbard S.S."/>
            <person name="Banfield J.F."/>
        </authorList>
    </citation>
    <scope>NUCLEOTIDE SEQUENCE [LARGE SCALE GENOMIC DNA]</scope>
</reference>
<feature type="coiled-coil region" evidence="6">
    <location>
        <begin position="318"/>
        <end position="352"/>
    </location>
</feature>
<feature type="domain" description="RecJ OB" evidence="9">
    <location>
        <begin position="470"/>
        <end position="576"/>
    </location>
</feature>
<dbReference type="Gene3D" id="2.40.50.460">
    <property type="match status" value="1"/>
</dbReference>
<keyword evidence="5 10" id="KW-0269">Exonuclease</keyword>
<organism evidence="10 11">
    <name type="scientific">Candidatus Spechtbacteria bacterium RIFCSPLOWO2_01_FULL_46_10</name>
    <dbReference type="NCBI Taxonomy" id="1802163"/>
    <lineage>
        <taxon>Bacteria</taxon>
        <taxon>Candidatus Spechtiibacteriota</taxon>
    </lineage>
</organism>
<keyword evidence="4" id="KW-0378">Hydrolase</keyword>
<gene>
    <name evidence="10" type="ORF">A2932_01575</name>
</gene>
<dbReference type="InterPro" id="IPR038763">
    <property type="entry name" value="DHH_sf"/>
</dbReference>
<comment type="similarity">
    <text evidence="1">Belongs to the RecJ family.</text>
</comment>
<dbReference type="InterPro" id="IPR051673">
    <property type="entry name" value="SSDNA_exonuclease_RecJ"/>
</dbReference>
<evidence type="ECO:0000313" key="11">
    <source>
        <dbReference type="Proteomes" id="UP000179153"/>
    </source>
</evidence>
<evidence type="ECO:0000256" key="3">
    <source>
        <dbReference type="ARBA" id="ARBA00022722"/>
    </source>
</evidence>
<evidence type="ECO:0000259" key="8">
    <source>
        <dbReference type="Pfam" id="PF02272"/>
    </source>
</evidence>
<dbReference type="Pfam" id="PF01368">
    <property type="entry name" value="DHH"/>
    <property type="match status" value="1"/>
</dbReference>
<keyword evidence="6" id="KW-0175">Coiled coil</keyword>
<dbReference type="Gene3D" id="3.90.1640.30">
    <property type="match status" value="1"/>
</dbReference>
<dbReference type="PANTHER" id="PTHR30255">
    <property type="entry name" value="SINGLE-STRANDED-DNA-SPECIFIC EXONUCLEASE RECJ"/>
    <property type="match status" value="1"/>
</dbReference>
<dbReference type="GO" id="GO:0008409">
    <property type="term" value="F:5'-3' exonuclease activity"/>
    <property type="evidence" value="ECO:0007669"/>
    <property type="project" value="InterPro"/>
</dbReference>
<protein>
    <recommendedName>
        <fullName evidence="2">Single-stranded-DNA-specific exonuclease RecJ</fullName>
    </recommendedName>
</protein>
<accession>A0A1G2HH47</accession>
<feature type="domain" description="DDH" evidence="7">
    <location>
        <begin position="70"/>
        <end position="203"/>
    </location>
</feature>
<evidence type="ECO:0000256" key="1">
    <source>
        <dbReference type="ARBA" id="ARBA00005915"/>
    </source>
</evidence>
<evidence type="ECO:0000256" key="2">
    <source>
        <dbReference type="ARBA" id="ARBA00019841"/>
    </source>
</evidence>
<proteinExistence type="inferred from homology"/>
<evidence type="ECO:0000259" key="7">
    <source>
        <dbReference type="Pfam" id="PF01368"/>
    </source>
</evidence>
<feature type="domain" description="DHHA1" evidence="8">
    <location>
        <begin position="366"/>
        <end position="450"/>
    </location>
</feature>
<dbReference type="STRING" id="1802163.A2932_01575"/>
<evidence type="ECO:0000313" key="10">
    <source>
        <dbReference type="EMBL" id="OGZ61783.1"/>
    </source>
</evidence>
<dbReference type="InterPro" id="IPR041122">
    <property type="entry name" value="RecJ_OB"/>
</dbReference>